<reference evidence="2 3" key="1">
    <citation type="submission" date="2024-06" db="EMBL/GenBank/DDBJ databases">
        <title>The Natural Products Discovery Center: Release of the First 8490 Sequenced Strains for Exploring Actinobacteria Biosynthetic Diversity.</title>
        <authorList>
            <person name="Kalkreuter E."/>
            <person name="Kautsar S.A."/>
            <person name="Yang D."/>
            <person name="Bader C.D."/>
            <person name="Teijaro C.N."/>
            <person name="Fluegel L."/>
            <person name="Davis C.M."/>
            <person name="Simpson J.R."/>
            <person name="Lauterbach L."/>
            <person name="Steele A.D."/>
            <person name="Gui C."/>
            <person name="Meng S."/>
            <person name="Li G."/>
            <person name="Viehrig K."/>
            <person name="Ye F."/>
            <person name="Su P."/>
            <person name="Kiefer A.F."/>
            <person name="Nichols A."/>
            <person name="Cepeda A.J."/>
            <person name="Yan W."/>
            <person name="Fan B."/>
            <person name="Jiang Y."/>
            <person name="Adhikari A."/>
            <person name="Zheng C.-J."/>
            <person name="Schuster L."/>
            <person name="Cowan T.M."/>
            <person name="Smanski M.J."/>
            <person name="Chevrette M.G."/>
            <person name="De Carvalho L.P.S."/>
            <person name="Shen B."/>
        </authorList>
    </citation>
    <scope>NUCLEOTIDE SEQUENCE [LARGE SCALE GENOMIC DNA]</scope>
    <source>
        <strain evidence="2 3">NPDC047833</strain>
    </source>
</reference>
<protein>
    <submittedName>
        <fullName evidence="2">Uncharacterized protein</fullName>
    </submittedName>
</protein>
<dbReference type="RefSeq" id="WP_359775112.1">
    <property type="nucleotide sequence ID" value="NZ_JBEYRR010000002.1"/>
</dbReference>
<feature type="region of interest" description="Disordered" evidence="1">
    <location>
        <begin position="371"/>
        <end position="394"/>
    </location>
</feature>
<evidence type="ECO:0000313" key="3">
    <source>
        <dbReference type="Proteomes" id="UP001553843"/>
    </source>
</evidence>
<evidence type="ECO:0000313" key="2">
    <source>
        <dbReference type="EMBL" id="MEW2361393.1"/>
    </source>
</evidence>
<keyword evidence="3" id="KW-1185">Reference proteome</keyword>
<organism evidence="2 3">
    <name type="scientific">Streptomyces huasconensis</name>
    <dbReference type="NCBI Taxonomy" id="1854574"/>
    <lineage>
        <taxon>Bacteria</taxon>
        <taxon>Bacillati</taxon>
        <taxon>Actinomycetota</taxon>
        <taxon>Actinomycetes</taxon>
        <taxon>Kitasatosporales</taxon>
        <taxon>Streptomycetaceae</taxon>
        <taxon>Streptomyces</taxon>
    </lineage>
</organism>
<gene>
    <name evidence="2" type="ORF">AB0887_05375</name>
</gene>
<evidence type="ECO:0000256" key="1">
    <source>
        <dbReference type="SAM" id="MobiDB-lite"/>
    </source>
</evidence>
<comment type="caution">
    <text evidence="2">The sequence shown here is derived from an EMBL/GenBank/DDBJ whole genome shotgun (WGS) entry which is preliminary data.</text>
</comment>
<accession>A0ABV3LPK9</accession>
<sequence>MTDLSGTGRAMTGAYRAARFGARTWTQRQWFKYLLYKSVLQALMVERPDVENQRVREAAHKLCRLLRKTPVPMERDGFTAGLGRFFRRVLTWGMRYPDFRGPLRDSFQTRLYDWARTAALSDAGMAALQHAQFPGGRDPAEAFARSFQQATATVLNDASGPLSDAQNHARDAMLHHIDVGLTEAQIQAKLHNRSAGLRSATAGAAGATLSALGFHNDWYETLGLAVAGSGASLALDYGVATARHSTRKMIAARRQALTFLLWMLKVLTGARGLEFPEREMAEDWGDYLTRGLNGLVREDAENVIMMLREHGMDDRLNKLIETSERAKDEDLDSLLTDFETALYYPETEDLPNAVRNLLFLLRGVSLRSGNFSRPEIGPSGEPPPGLPSASGDYG</sequence>
<dbReference type="Proteomes" id="UP001553843">
    <property type="component" value="Unassembled WGS sequence"/>
</dbReference>
<dbReference type="EMBL" id="JBEYRS010000002">
    <property type="protein sequence ID" value="MEW2361393.1"/>
    <property type="molecule type" value="Genomic_DNA"/>
</dbReference>
<name>A0ABV3LPK9_9ACTN</name>
<proteinExistence type="predicted"/>